<evidence type="ECO:0008006" key="4">
    <source>
        <dbReference type="Google" id="ProtNLM"/>
    </source>
</evidence>
<gene>
    <name evidence="2" type="ORF">H3V53_12880</name>
</gene>
<accession>A0ABU8IR07</accession>
<sequence>MNTFSPSGFGAETMEALATANTEALASWTALCKETWLRAAAVRNPLEYAAIGSLMLPACASQAMLYCKRISDIAAGAHAVHTMPLPAAETAKPAASIGLSVNGSPSPAATDSPDLAHTQTPPVKNPAKQSIAAPRFRGE</sequence>
<dbReference type="Proteomes" id="UP001386437">
    <property type="component" value="Unassembled WGS sequence"/>
</dbReference>
<evidence type="ECO:0000313" key="3">
    <source>
        <dbReference type="Proteomes" id="UP001386437"/>
    </source>
</evidence>
<feature type="compositionally biased region" description="Polar residues" evidence="1">
    <location>
        <begin position="99"/>
        <end position="109"/>
    </location>
</feature>
<feature type="region of interest" description="Disordered" evidence="1">
    <location>
        <begin position="96"/>
        <end position="139"/>
    </location>
</feature>
<proteinExistence type="predicted"/>
<name>A0ABU8IR07_9BURK</name>
<protein>
    <recommendedName>
        <fullName evidence="4">Phasin protein</fullName>
    </recommendedName>
</protein>
<reference evidence="2 3" key="1">
    <citation type="journal article" date="2022" name="Arch. Microbiol.">
        <title>Paraburkholderia bengalensis sp. nov. isolated from roots of Oryza sativa, IR64.</title>
        <authorList>
            <person name="Nag P."/>
            <person name="Mondal N."/>
            <person name="Sarkar J."/>
            <person name="Das S."/>
        </authorList>
    </citation>
    <scope>NUCLEOTIDE SEQUENCE [LARGE SCALE GENOMIC DNA]</scope>
    <source>
        <strain evidence="2 3">IR64_4_BI</strain>
    </source>
</reference>
<dbReference type="RefSeq" id="WP_336598258.1">
    <property type="nucleotide sequence ID" value="NZ_JACFYJ010000017.1"/>
</dbReference>
<evidence type="ECO:0000256" key="1">
    <source>
        <dbReference type="SAM" id="MobiDB-lite"/>
    </source>
</evidence>
<organism evidence="2 3">
    <name type="scientific">Paraburkholderia bengalensis</name>
    <dbReference type="NCBI Taxonomy" id="2747562"/>
    <lineage>
        <taxon>Bacteria</taxon>
        <taxon>Pseudomonadati</taxon>
        <taxon>Pseudomonadota</taxon>
        <taxon>Betaproteobacteria</taxon>
        <taxon>Burkholderiales</taxon>
        <taxon>Burkholderiaceae</taxon>
        <taxon>Paraburkholderia</taxon>
    </lineage>
</organism>
<dbReference type="EMBL" id="JACFYJ010000017">
    <property type="protein sequence ID" value="MEI5998059.1"/>
    <property type="molecule type" value="Genomic_DNA"/>
</dbReference>
<comment type="caution">
    <text evidence="2">The sequence shown here is derived from an EMBL/GenBank/DDBJ whole genome shotgun (WGS) entry which is preliminary data.</text>
</comment>
<keyword evidence="3" id="KW-1185">Reference proteome</keyword>
<evidence type="ECO:0000313" key="2">
    <source>
        <dbReference type="EMBL" id="MEI5998059.1"/>
    </source>
</evidence>